<keyword evidence="12" id="KW-0418">Kinase</keyword>
<dbReference type="Gene3D" id="3.30.450.20">
    <property type="entry name" value="PAS domain"/>
    <property type="match status" value="2"/>
</dbReference>
<dbReference type="PATRIC" id="fig|298794.3.peg.187"/>
<evidence type="ECO:0000256" key="15">
    <source>
        <dbReference type="ARBA" id="ARBA00023026"/>
    </source>
</evidence>
<dbReference type="PANTHER" id="PTHR41523">
    <property type="entry name" value="TWO-COMPONENT SYSTEM SENSOR PROTEIN"/>
    <property type="match status" value="1"/>
</dbReference>
<evidence type="ECO:0000313" key="20">
    <source>
        <dbReference type="Proteomes" id="UP000035955"/>
    </source>
</evidence>
<dbReference type="Pfam" id="PF07536">
    <property type="entry name" value="HWE_HK"/>
    <property type="match status" value="1"/>
</dbReference>
<evidence type="ECO:0000256" key="9">
    <source>
        <dbReference type="ARBA" id="ARBA00022679"/>
    </source>
</evidence>
<dbReference type="Gene3D" id="3.30.565.10">
    <property type="entry name" value="Histidine kinase-like ATPase, C-terminal domain"/>
    <property type="match status" value="1"/>
</dbReference>
<dbReference type="SMART" id="SM00091">
    <property type="entry name" value="PAS"/>
    <property type="match status" value="1"/>
</dbReference>
<evidence type="ECO:0000256" key="7">
    <source>
        <dbReference type="ARBA" id="ARBA00022630"/>
    </source>
</evidence>
<reference evidence="19 20" key="1">
    <citation type="submission" date="2015-03" db="EMBL/GenBank/DDBJ databases">
        <title>Genome sequencing of Methylobacterium variabile DSM 16961.</title>
        <authorList>
            <person name="Chaudhry V."/>
            <person name="Patil P.B."/>
        </authorList>
    </citation>
    <scope>NUCLEOTIDE SEQUENCE [LARGE SCALE GENOMIC DNA]</scope>
    <source>
        <strain evidence="19 20">DSM 16961</strain>
    </source>
</reference>
<feature type="domain" description="PAC" evidence="18">
    <location>
        <begin position="242"/>
        <end position="294"/>
    </location>
</feature>
<dbReference type="Pfam" id="PF08448">
    <property type="entry name" value="PAS_4"/>
    <property type="match status" value="1"/>
</dbReference>
<dbReference type="SUPFAM" id="SSF55785">
    <property type="entry name" value="PYP-like sensor domain (PAS domain)"/>
    <property type="match status" value="2"/>
</dbReference>
<evidence type="ECO:0000256" key="2">
    <source>
        <dbReference type="ARBA" id="ARBA00012438"/>
    </source>
</evidence>
<dbReference type="CDD" id="cd00130">
    <property type="entry name" value="PAS"/>
    <property type="match status" value="1"/>
</dbReference>
<evidence type="ECO:0000256" key="6">
    <source>
        <dbReference type="ARBA" id="ARBA00022606"/>
    </source>
</evidence>
<evidence type="ECO:0000256" key="11">
    <source>
        <dbReference type="ARBA" id="ARBA00022741"/>
    </source>
</evidence>
<dbReference type="Pfam" id="PF08447">
    <property type="entry name" value="PAS_3"/>
    <property type="match status" value="1"/>
</dbReference>
<gene>
    <name evidence="19" type="ORF">VQ02_15935</name>
</gene>
<evidence type="ECO:0000256" key="13">
    <source>
        <dbReference type="ARBA" id="ARBA00022840"/>
    </source>
</evidence>
<keyword evidence="7" id="KW-0285">Flavoprotein</keyword>
<keyword evidence="5" id="KW-0597">Phosphoprotein</keyword>
<evidence type="ECO:0000256" key="12">
    <source>
        <dbReference type="ARBA" id="ARBA00022777"/>
    </source>
</evidence>
<dbReference type="InterPro" id="IPR035965">
    <property type="entry name" value="PAS-like_dom_sf"/>
</dbReference>
<accession>A0A0J6SM56</accession>
<dbReference type="InterPro" id="IPR001610">
    <property type="entry name" value="PAC"/>
</dbReference>
<keyword evidence="11" id="KW-0547">Nucleotide-binding</keyword>
<dbReference type="EC" id="2.7.13.3" evidence="2"/>
<dbReference type="SMART" id="SM00911">
    <property type="entry name" value="HWE_HK"/>
    <property type="match status" value="1"/>
</dbReference>
<protein>
    <recommendedName>
        <fullName evidence="3">Blue-light-activated histidine kinase</fullName>
        <ecNumber evidence="2">2.7.13.3</ecNumber>
    </recommendedName>
</protein>
<keyword evidence="9" id="KW-0808">Transferase</keyword>
<keyword evidence="8" id="KW-0288">FMN</keyword>
<keyword evidence="17" id="KW-0175">Coiled coil</keyword>
<dbReference type="Proteomes" id="UP000035955">
    <property type="component" value="Unassembled WGS sequence"/>
</dbReference>
<dbReference type="InterPro" id="IPR013655">
    <property type="entry name" value="PAS_fold_3"/>
</dbReference>
<dbReference type="InterPro" id="IPR000700">
    <property type="entry name" value="PAS-assoc_C"/>
</dbReference>
<evidence type="ECO:0000256" key="1">
    <source>
        <dbReference type="ARBA" id="ARBA00000085"/>
    </source>
</evidence>
<evidence type="ECO:0000256" key="4">
    <source>
        <dbReference type="ARBA" id="ARBA00022543"/>
    </source>
</evidence>
<evidence type="ECO:0000259" key="18">
    <source>
        <dbReference type="PROSITE" id="PS50113"/>
    </source>
</evidence>
<evidence type="ECO:0000256" key="14">
    <source>
        <dbReference type="ARBA" id="ARBA00022991"/>
    </source>
</evidence>
<dbReference type="PROSITE" id="PS50113">
    <property type="entry name" value="PAC"/>
    <property type="match status" value="1"/>
</dbReference>
<dbReference type="InterPro" id="IPR013656">
    <property type="entry name" value="PAS_4"/>
</dbReference>
<dbReference type="SMART" id="SM00086">
    <property type="entry name" value="PAC"/>
    <property type="match status" value="1"/>
</dbReference>
<name>A0A0J6SM56_9HYPH</name>
<evidence type="ECO:0000256" key="8">
    <source>
        <dbReference type="ARBA" id="ARBA00022643"/>
    </source>
</evidence>
<keyword evidence="13" id="KW-0067">ATP-binding</keyword>
<dbReference type="InterPro" id="IPR000014">
    <property type="entry name" value="PAS"/>
</dbReference>
<evidence type="ECO:0000256" key="10">
    <source>
        <dbReference type="ARBA" id="ARBA00022737"/>
    </source>
</evidence>
<keyword evidence="4" id="KW-0600">Photoreceptor protein</keyword>
<evidence type="ECO:0000256" key="3">
    <source>
        <dbReference type="ARBA" id="ARBA00021740"/>
    </source>
</evidence>
<evidence type="ECO:0000256" key="5">
    <source>
        <dbReference type="ARBA" id="ARBA00022553"/>
    </source>
</evidence>
<dbReference type="NCBIfam" id="TIGR00229">
    <property type="entry name" value="sensory_box"/>
    <property type="match status" value="1"/>
</dbReference>
<keyword evidence="14" id="KW-0157">Chromophore</keyword>
<dbReference type="GO" id="GO:0005524">
    <property type="term" value="F:ATP binding"/>
    <property type="evidence" value="ECO:0007669"/>
    <property type="project" value="UniProtKB-KW"/>
</dbReference>
<evidence type="ECO:0000313" key="19">
    <source>
        <dbReference type="EMBL" id="KMO36295.1"/>
    </source>
</evidence>
<keyword evidence="16" id="KW-0675">Receptor</keyword>
<evidence type="ECO:0000256" key="16">
    <source>
        <dbReference type="ARBA" id="ARBA00023170"/>
    </source>
</evidence>
<dbReference type="EMBL" id="LABY01000102">
    <property type="protein sequence ID" value="KMO36295.1"/>
    <property type="molecule type" value="Genomic_DNA"/>
</dbReference>
<comment type="caution">
    <text evidence="19">The sequence shown here is derived from an EMBL/GenBank/DDBJ whole genome shotgun (WGS) entry which is preliminary data.</text>
</comment>
<evidence type="ECO:0000256" key="17">
    <source>
        <dbReference type="SAM" id="Coils"/>
    </source>
</evidence>
<dbReference type="GO" id="GO:0009881">
    <property type="term" value="F:photoreceptor activity"/>
    <property type="evidence" value="ECO:0007669"/>
    <property type="project" value="UniProtKB-KW"/>
</dbReference>
<keyword evidence="10" id="KW-0677">Repeat</keyword>
<feature type="coiled-coil region" evidence="17">
    <location>
        <begin position="152"/>
        <end position="179"/>
    </location>
</feature>
<keyword evidence="15" id="KW-0843">Virulence</keyword>
<organism evidence="19 20">
    <name type="scientific">Methylobacterium variabile</name>
    <dbReference type="NCBI Taxonomy" id="298794"/>
    <lineage>
        <taxon>Bacteria</taxon>
        <taxon>Pseudomonadati</taxon>
        <taxon>Pseudomonadota</taxon>
        <taxon>Alphaproteobacteria</taxon>
        <taxon>Hyphomicrobiales</taxon>
        <taxon>Methylobacteriaceae</taxon>
        <taxon>Methylobacterium</taxon>
    </lineage>
</organism>
<dbReference type="InterPro" id="IPR011102">
    <property type="entry name" value="Sig_transdc_His_kinase_HWE"/>
</dbReference>
<dbReference type="FunFam" id="3.30.450.20:FF:000099">
    <property type="entry name" value="Sensory box sensor histidine kinase"/>
    <property type="match status" value="1"/>
</dbReference>
<dbReference type="InterPro" id="IPR036890">
    <property type="entry name" value="HATPase_C_sf"/>
</dbReference>
<keyword evidence="20" id="KW-1185">Reference proteome</keyword>
<sequence>MEWPFGNDEMAHRIRSHDWGATPLGPPQGWPSPLRAAVDLMLPAATPIGLYWGHDFALLYNDAWRRLIGDKHPAALGRPAREVFPEVWGEIEPMLAAVLAGHGASRTQDQRLPLNRGGRIEEAWFSFSFDPIRLADGAIGGILNIASETTGRLLTERRREEAERALRESEERQRLMVELVPAMLWWCGPQGDNITINHRWRSYTGQDNADVQNYGWLDAIHPDDAAATHAAFLHAFATGEAVERQQRIRRTDGKYRWHLVRHIPMRGEDGAVSRWFGAVIDIQDLRELQERQQVLVGELQHRTRNLMAVICAIAARTLESSADLADFGARFGGRLAALTRVQGLLSRLAEGRRISFDELIRIELAALDDDGGRVTLEGPRGVALRSSTVQTFALALHELATNAVKYGAFAQARGRLAIRWRVEWRAKGQPWLHVDWRESGVVMPAEAAAPQGSGSGRALIERVLPYQLGAETTFAMGPDGVHCTMALPVSERQAAGGLGQA</sequence>
<dbReference type="AlphaFoldDB" id="A0A0J6SM56"/>
<dbReference type="SUPFAM" id="SSF55874">
    <property type="entry name" value="ATPase domain of HSP90 chaperone/DNA topoisomerase II/histidine kinase"/>
    <property type="match status" value="1"/>
</dbReference>
<dbReference type="GO" id="GO:0004673">
    <property type="term" value="F:protein histidine kinase activity"/>
    <property type="evidence" value="ECO:0007669"/>
    <property type="project" value="UniProtKB-EC"/>
</dbReference>
<proteinExistence type="predicted"/>
<comment type="catalytic activity">
    <reaction evidence="1">
        <text>ATP + protein L-histidine = ADP + protein N-phospho-L-histidine.</text>
        <dbReference type="EC" id="2.7.13.3"/>
    </reaction>
</comment>
<keyword evidence="6" id="KW-0716">Sensory transduction</keyword>
<dbReference type="PANTHER" id="PTHR41523:SF7">
    <property type="entry name" value="HISTIDINE KINASE"/>
    <property type="match status" value="1"/>
</dbReference>